<organism evidence="4 5">
    <name type="scientific">Strongyloides stercoralis</name>
    <name type="common">Threadworm</name>
    <dbReference type="NCBI Taxonomy" id="6248"/>
    <lineage>
        <taxon>Eukaryota</taxon>
        <taxon>Metazoa</taxon>
        <taxon>Ecdysozoa</taxon>
        <taxon>Nematoda</taxon>
        <taxon>Chromadorea</taxon>
        <taxon>Rhabditida</taxon>
        <taxon>Tylenchina</taxon>
        <taxon>Panagrolaimomorpha</taxon>
        <taxon>Strongyloidoidea</taxon>
        <taxon>Strongyloididae</taxon>
        <taxon>Strongyloides</taxon>
    </lineage>
</organism>
<sequence>EMNTNKNKMKTPLKREISVKGITNETNYINYWLLSGEINKLENLVLRGEAHLLDGKESSNIRSREFLRTLPEYKRKISKLLEAICIGDLEAVQEHIGYKKCVQARHPFTMCSTLALAVIHNHPKIVMLLLTHPLIAINAKDVESRVPLHYAAAIYGMENDSTIYDMLIDHMANESILDAEGYAPDNYKKVPDLIDMKQIRDPITNGDEIDRLITDRNAPQLEEMVLNGEWHKIENRIFPPGSRDLVRMLKELFMRGEAIHQSIIDNDIQTFKQLVDSYQMAIFQNVEGQTPLHMAVILNREEFIQYLLMIYPKCISVENKDGRTAMHFVHICHEKPDVIESLESILLSSGAEPQDTADISPNSIKLERKMISQQLGRRSNSLGEEIIEDDKETISPEIEQRILSINFNKRQYRVLENINYEGKSDQIWKIVKKHINNENLIKYIHNYRLVQNRLNNAIKAIEDNDIRKIRSMVDEELVQARDNRGLTLLHHAVLNEKHEIVEFIANNFSKFINTVDQAGRSAVHYAAIQQNAIFDTLLEKGAAIDVRDKDGFTANYYRGKGERIIKPLSPKKPPILHRKTTLDDVQHIIDNDAPSSLQIDEWLNKGNVTALEQVVLDGRGHLLIEKSSINTLSQEFLQGLSPYMAKISTIHKAVEEGDIRRVKSLIDRPQLATARDRFGMSVLHKALLHGQTNTVRYLLAKYPQIVNLTDYCGRTCLHYAAADPNGDHMIKLLQKYGGDAFIEDKFGHTPFYYRTHGKKLNVRSLKDNAVINQLITGQLNRPLLQDLEEDISDWIHTGNVGKLEELVLNGYAELLLGRTSQVSDADSITFLEVLPQYQAKINSIHKAVEQGNLRAVKLLTDRKKLALCRDCNGLTPLHKAIVFNRIDIAKYLLRNYPQTVNAMDQNKRTPLHYSAAMRDGGYIYKLMRKVGADPNIFDCNGRPAKYYLRYPGEIDLDRMRMDTKEALKQVLHNRVAPSYLESNIQQWIRESNIPKLEQLVLSGCGDLLVNKTSTNPETQLFLEELPQVLDTIENIHKAIKEGDTDKVKTIMTTKKLALARDKNGCTSLHTAIIYEKTDIIRFIASTFPSVLNAPDYNKRTPMHYAAAAKDGGHYLKILTKAGADPMAVDNEGRTPDYYRRNTVFDLKMLKERDHENDIFDEELIIDSGPQVDEAPSPEYFSEGSSQPVSPKIDDDDDIDKQRYEKFIHERMEIPTSDNGLYLARTVAPILTKALAEVLLKRPADPISFISEWLIKYNNEVDEMTSGIRPIEEITAFNKITTPGYTYGEITGKPTILFLGPYSTGKTTMINYIINDTYKGSKIGAEPTTENFTVLTHGEEPKIIDSNAIICMEDHQFKQVEAFGTEFLNKFQQVEVRSEILKNMNIIDTPGIYENTDEEGTGLGYSYNKVLRYFCQRVEMIVLLFDINRLGSAIPMIMNLLHPFKEKVKIILNKADTLSPDNVLRVRENLLWQIAKVTKTQDIIKVYYGSYWNYEYTETFITTLIKEDQIQFEKDINECAKHYKTTRIGQIRKRAKKLCFYYYLHSFILKRHFRIKHKKHWAKYITNEEFSTIAKILVNDQITTEANIPPIEEWVNGVKNLTNIKQWQKVDKMLNAQLEEFINKDLNTIILCANQEPSPVWNLMLNRPRIFKYHYDSGSKRNIDLIQKKVLKTTQKNSKESSSQGSIEKNKKNKKKKLVPMIDNNNNLKSSLTEVKLSNTTTPNILKPFDKTATQKSISLHSKESTKKKEKNSIGITQTESIIKTNINDNGDIGEVKNTKFFLLKCLHIICQKCIGNICKSNELSITKTITCSICTKNVGFTIIGKDMKDTEKELFEDISIVIKKMEARLLKIVCFQNRQQQMFDKNLKRKLNLSLKSSQMSTTEIQENDGEDDLEAIKLKVYKKRKQLQIIKERCKKIKKLSLLDNKSSKSIKSVSLTRSEAISLPLK</sequence>
<dbReference type="PANTHER" id="PTHR24172">
    <property type="entry name" value="ANK_REP_REGION DOMAIN-CONTAINING PROTEIN"/>
    <property type="match status" value="1"/>
</dbReference>
<evidence type="ECO:0000256" key="1">
    <source>
        <dbReference type="PROSITE-ProRule" id="PRU00023"/>
    </source>
</evidence>
<feature type="repeat" description="ANK" evidence="1">
    <location>
        <begin position="712"/>
        <end position="745"/>
    </location>
</feature>
<feature type="region of interest" description="Disordered" evidence="2">
    <location>
        <begin position="1165"/>
        <end position="1195"/>
    </location>
</feature>
<dbReference type="Pfam" id="PF00350">
    <property type="entry name" value="Dynamin_N"/>
    <property type="match status" value="1"/>
</dbReference>
<dbReference type="WBParaSite" id="TCONS_00011853.p1">
    <property type="protein sequence ID" value="TCONS_00011853.p1"/>
    <property type="gene ID" value="XLOC_006810"/>
</dbReference>
<dbReference type="CDD" id="cd22966">
    <property type="entry name" value="DD_DYDC-like"/>
    <property type="match status" value="1"/>
</dbReference>
<dbReference type="SUPFAM" id="SSF48403">
    <property type="entry name" value="Ankyrin repeat"/>
    <property type="match status" value="4"/>
</dbReference>
<dbReference type="AlphaFoldDB" id="A0AAF5DI60"/>
<dbReference type="InterPro" id="IPR013083">
    <property type="entry name" value="Znf_RING/FYVE/PHD"/>
</dbReference>
<dbReference type="Proteomes" id="UP000035681">
    <property type="component" value="Unplaced"/>
</dbReference>
<evidence type="ECO:0000313" key="4">
    <source>
        <dbReference type="Proteomes" id="UP000035681"/>
    </source>
</evidence>
<evidence type="ECO:0000313" key="5">
    <source>
        <dbReference type="WBParaSite" id="TCONS_00011853.p1"/>
    </source>
</evidence>
<reference evidence="5" key="1">
    <citation type="submission" date="2024-02" db="UniProtKB">
        <authorList>
            <consortium name="WormBaseParasite"/>
        </authorList>
    </citation>
    <scope>IDENTIFICATION</scope>
</reference>
<dbReference type="Gene3D" id="1.25.40.20">
    <property type="entry name" value="Ankyrin repeat-containing domain"/>
    <property type="match status" value="6"/>
</dbReference>
<keyword evidence="4" id="KW-1185">Reference proteome</keyword>
<dbReference type="PROSITE" id="PS50088">
    <property type="entry name" value="ANK_REPEAT"/>
    <property type="match status" value="5"/>
</dbReference>
<protein>
    <submittedName>
        <fullName evidence="5">Dynamin N-terminal domain-containing protein</fullName>
    </submittedName>
</protein>
<keyword evidence="1" id="KW-0040">ANK repeat</keyword>
<dbReference type="InterPro" id="IPR036770">
    <property type="entry name" value="Ankyrin_rpt-contain_sf"/>
</dbReference>
<dbReference type="Gene3D" id="3.40.50.300">
    <property type="entry name" value="P-loop containing nucleotide triphosphate hydrolases"/>
    <property type="match status" value="1"/>
</dbReference>
<feature type="repeat" description="ANK" evidence="1">
    <location>
        <begin position="1097"/>
        <end position="1130"/>
    </location>
</feature>
<dbReference type="PANTHER" id="PTHR24172:SF4">
    <property type="entry name" value="ANK_REP_REGION DOMAIN-CONTAINING PROTEIN"/>
    <property type="match status" value="1"/>
</dbReference>
<dbReference type="Gene3D" id="1.10.268.20">
    <property type="match status" value="1"/>
</dbReference>
<feature type="domain" description="Dynamin N-terminal" evidence="3">
    <location>
        <begin position="1295"/>
        <end position="1431"/>
    </location>
</feature>
<dbReference type="SUPFAM" id="SSF52540">
    <property type="entry name" value="P-loop containing nucleoside triphosphate hydrolases"/>
    <property type="match status" value="1"/>
</dbReference>
<dbReference type="PROSITE" id="PS50297">
    <property type="entry name" value="ANK_REP_REGION"/>
    <property type="match status" value="3"/>
</dbReference>
<dbReference type="InterPro" id="IPR007858">
    <property type="entry name" value="Dpy-30_motif"/>
</dbReference>
<proteinExistence type="predicted"/>
<feature type="repeat" description="ANK" evidence="1">
    <location>
        <begin position="287"/>
        <end position="308"/>
    </location>
</feature>
<accession>A0AAF5DI60</accession>
<feature type="compositionally biased region" description="Polar residues" evidence="2">
    <location>
        <begin position="1673"/>
        <end position="1686"/>
    </location>
</feature>
<dbReference type="Gene3D" id="1.20.890.10">
    <property type="entry name" value="cAMP-dependent protein kinase regulatory subunit, dimerization-anchoring domain"/>
    <property type="match status" value="1"/>
</dbReference>
<evidence type="ECO:0000259" key="3">
    <source>
        <dbReference type="Pfam" id="PF00350"/>
    </source>
</evidence>
<dbReference type="Pfam" id="PF12796">
    <property type="entry name" value="Ank_2"/>
    <property type="match status" value="5"/>
</dbReference>
<feature type="region of interest" description="Disordered" evidence="2">
    <location>
        <begin position="1673"/>
        <end position="1702"/>
    </location>
</feature>
<dbReference type="InterPro" id="IPR045063">
    <property type="entry name" value="Dynamin_N"/>
</dbReference>
<feature type="repeat" description="ANK" evidence="1">
    <location>
        <begin position="872"/>
        <end position="895"/>
    </location>
</feature>
<feature type="repeat" description="ANK" evidence="1">
    <location>
        <begin position="906"/>
        <end position="939"/>
    </location>
</feature>
<evidence type="ECO:0000256" key="2">
    <source>
        <dbReference type="SAM" id="MobiDB-lite"/>
    </source>
</evidence>
<dbReference type="InterPro" id="IPR002110">
    <property type="entry name" value="Ankyrin_rpt"/>
</dbReference>
<dbReference type="InterPro" id="IPR027417">
    <property type="entry name" value="P-loop_NTPase"/>
</dbReference>
<name>A0AAF5DI60_STRER</name>
<dbReference type="Pfam" id="PF05186">
    <property type="entry name" value="Dpy-30"/>
    <property type="match status" value="1"/>
</dbReference>
<dbReference type="Gene3D" id="3.30.40.10">
    <property type="entry name" value="Zinc/RING finger domain, C3HC4 (zinc finger)"/>
    <property type="match status" value="1"/>
</dbReference>
<dbReference type="SMART" id="SM00248">
    <property type="entry name" value="ANK"/>
    <property type="match status" value="13"/>
</dbReference>
<dbReference type="InterPro" id="IPR049630">
    <property type="entry name" value="DYDC-like_DD"/>
</dbReference>